<dbReference type="AlphaFoldDB" id="A0A545T6H4"/>
<dbReference type="SUPFAM" id="SSF109604">
    <property type="entry name" value="HD-domain/PDEase-like"/>
    <property type="match status" value="1"/>
</dbReference>
<dbReference type="OrthoDB" id="598113at2"/>
<sequence length="278" mass="30444">MSLEKEFLAELIDAITNDRLTLPTLPEVALRIREAVNDPEVNSETLASVIGQDAALAARIIKVANSPLMRGSVVVDNLQLAITRMGMAFVRNLATGLAMEQMFQATHDAVDKRLRDSWQHSLEVASISHVLASNFTKLKSDQATLAGLVHEIGILPILTLAEENPAILEHEAVLDKIINRLNGKVGRAILKAWEFPEELLEVPSGCTDFSRDKGPVADYVDVVTVAKLQSYPEGENPYAKVDTSTIPAFQKLGLSHEIDVHHVDELAEELEETKQALG</sequence>
<dbReference type="EMBL" id="VIKR01000004">
    <property type="protein sequence ID" value="TQV72830.1"/>
    <property type="molecule type" value="Genomic_DNA"/>
</dbReference>
<dbReference type="PANTHER" id="PTHR33525:SF3">
    <property type="entry name" value="RIBONUCLEASE Y"/>
    <property type="match status" value="1"/>
</dbReference>
<feature type="domain" description="HDOD" evidence="1">
    <location>
        <begin position="22"/>
        <end position="209"/>
    </location>
</feature>
<evidence type="ECO:0000259" key="1">
    <source>
        <dbReference type="PROSITE" id="PS51833"/>
    </source>
</evidence>
<dbReference type="Pfam" id="PF08668">
    <property type="entry name" value="HDOD"/>
    <property type="match status" value="1"/>
</dbReference>
<protein>
    <submittedName>
        <fullName evidence="2">HDOD domain-containing protein</fullName>
    </submittedName>
</protein>
<evidence type="ECO:0000313" key="2">
    <source>
        <dbReference type="EMBL" id="TQV72830.1"/>
    </source>
</evidence>
<accession>A0A545T6H4</accession>
<dbReference type="InterPro" id="IPR013976">
    <property type="entry name" value="HDOD"/>
</dbReference>
<dbReference type="RefSeq" id="WP_142942941.1">
    <property type="nucleotide sequence ID" value="NZ_VIKR01000004.1"/>
</dbReference>
<gene>
    <name evidence="2" type="ORF">FLL45_15290</name>
</gene>
<proteinExistence type="predicted"/>
<reference evidence="2 3" key="1">
    <citation type="submission" date="2019-06" db="EMBL/GenBank/DDBJ databases">
        <title>Draft genome of Aliikangiella marina GYP-15.</title>
        <authorList>
            <person name="Wang G."/>
        </authorList>
    </citation>
    <scope>NUCLEOTIDE SEQUENCE [LARGE SCALE GENOMIC DNA]</scope>
    <source>
        <strain evidence="2 3">GYP-15</strain>
    </source>
</reference>
<dbReference type="PANTHER" id="PTHR33525">
    <property type="match status" value="1"/>
</dbReference>
<name>A0A545T6H4_9GAMM</name>
<dbReference type="PROSITE" id="PS51833">
    <property type="entry name" value="HDOD"/>
    <property type="match status" value="1"/>
</dbReference>
<dbReference type="Proteomes" id="UP000317839">
    <property type="component" value="Unassembled WGS sequence"/>
</dbReference>
<dbReference type="InterPro" id="IPR052340">
    <property type="entry name" value="RNase_Y/CdgJ"/>
</dbReference>
<evidence type="ECO:0000313" key="3">
    <source>
        <dbReference type="Proteomes" id="UP000317839"/>
    </source>
</evidence>
<keyword evidence="3" id="KW-1185">Reference proteome</keyword>
<organism evidence="2 3">
    <name type="scientific">Aliikangiella marina</name>
    <dbReference type="NCBI Taxonomy" id="1712262"/>
    <lineage>
        <taxon>Bacteria</taxon>
        <taxon>Pseudomonadati</taxon>
        <taxon>Pseudomonadota</taxon>
        <taxon>Gammaproteobacteria</taxon>
        <taxon>Oceanospirillales</taxon>
        <taxon>Pleioneaceae</taxon>
        <taxon>Aliikangiella</taxon>
    </lineage>
</organism>
<dbReference type="Gene3D" id="1.10.3210.10">
    <property type="entry name" value="Hypothetical protein af1432"/>
    <property type="match status" value="1"/>
</dbReference>
<comment type="caution">
    <text evidence="2">The sequence shown here is derived from an EMBL/GenBank/DDBJ whole genome shotgun (WGS) entry which is preliminary data.</text>
</comment>